<organism evidence="1">
    <name type="scientific">uncultured Thermomicrobiales bacterium</name>
    <dbReference type="NCBI Taxonomy" id="1645740"/>
    <lineage>
        <taxon>Bacteria</taxon>
        <taxon>Pseudomonadati</taxon>
        <taxon>Thermomicrobiota</taxon>
        <taxon>Thermomicrobia</taxon>
        <taxon>Thermomicrobiales</taxon>
        <taxon>environmental samples</taxon>
    </lineage>
</organism>
<sequence>MIYLIGGAPRCGKTITARRLQRTLGCSYVPSDYLGAAISRYIPDDQREARFPAVGSGTRNDERFRRFSSAQMLAGYQTRARTARPGLQAFIEYALHEGQEYIVEGFHIEPAFARHLSDTYGNHNLRVGFLIKTDLEAIATGLQEAREVNDWARGRTDDPATFRLIAAWVQRYSEHIRAEADRYHFPTFPTDRGFEADIAAALHYFTAAPSASDER</sequence>
<evidence type="ECO:0008006" key="2">
    <source>
        <dbReference type="Google" id="ProtNLM"/>
    </source>
</evidence>
<proteinExistence type="predicted"/>
<evidence type="ECO:0000313" key="1">
    <source>
        <dbReference type="EMBL" id="CAA9588985.1"/>
    </source>
</evidence>
<dbReference type="InterPro" id="IPR027417">
    <property type="entry name" value="P-loop_NTPase"/>
</dbReference>
<protein>
    <recommendedName>
        <fullName evidence="2">UDP-N-acetylglucosamine kinase</fullName>
    </recommendedName>
</protein>
<accession>A0A6J4VTY1</accession>
<gene>
    <name evidence="1" type="ORF">AVDCRST_MAG18-4514</name>
</gene>
<reference evidence="1" key="1">
    <citation type="submission" date="2020-02" db="EMBL/GenBank/DDBJ databases">
        <authorList>
            <person name="Meier V. D."/>
        </authorList>
    </citation>
    <scope>NUCLEOTIDE SEQUENCE</scope>
    <source>
        <strain evidence="1">AVDCRST_MAG18</strain>
    </source>
</reference>
<dbReference type="EMBL" id="CADCWN010000363">
    <property type="protein sequence ID" value="CAA9588985.1"/>
    <property type="molecule type" value="Genomic_DNA"/>
</dbReference>
<dbReference type="SUPFAM" id="SSF52540">
    <property type="entry name" value="P-loop containing nucleoside triphosphate hydrolases"/>
    <property type="match status" value="1"/>
</dbReference>
<dbReference type="AlphaFoldDB" id="A0A6J4VTY1"/>
<name>A0A6J4VTY1_9BACT</name>
<dbReference type="Gene3D" id="3.40.50.300">
    <property type="entry name" value="P-loop containing nucleotide triphosphate hydrolases"/>
    <property type="match status" value="1"/>
</dbReference>